<dbReference type="EMBL" id="CP108188">
    <property type="protein sequence ID" value="WTR70194.1"/>
    <property type="molecule type" value="Genomic_DNA"/>
</dbReference>
<evidence type="ECO:0000313" key="1">
    <source>
        <dbReference type="EMBL" id="WTR70194.1"/>
    </source>
</evidence>
<organism evidence="1 2">
    <name type="scientific">Streptomyces zaomyceticus</name>
    <dbReference type="NCBI Taxonomy" id="68286"/>
    <lineage>
        <taxon>Bacteria</taxon>
        <taxon>Bacillati</taxon>
        <taxon>Actinomycetota</taxon>
        <taxon>Actinomycetes</taxon>
        <taxon>Kitasatosporales</taxon>
        <taxon>Streptomycetaceae</taxon>
        <taxon>Streptomyces</taxon>
    </lineage>
</organism>
<evidence type="ECO:0000313" key="2">
    <source>
        <dbReference type="Proteomes" id="UP001622594"/>
    </source>
</evidence>
<gene>
    <name evidence="1" type="ORF">OG814_13395</name>
</gene>
<dbReference type="Proteomes" id="UP001622594">
    <property type="component" value="Chromosome"/>
</dbReference>
<sequence>MDPQVAALAGTAGTTIVTLMATDAWQRTREGVVAIWRRVQPERADSVASELAETRDELLAARTGEDPQTESDLQAEWQGRVRRLLLADPSVADSLRELLNEVSPSASTSENAVHMSAYASGNGRVYQAGRDQRIHES</sequence>
<keyword evidence="2" id="KW-1185">Reference proteome</keyword>
<accession>A0ABZ1L8L4</accession>
<reference evidence="1 2" key="1">
    <citation type="submission" date="2022-10" db="EMBL/GenBank/DDBJ databases">
        <title>The complete genomes of actinobacterial strains from the NBC collection.</title>
        <authorList>
            <person name="Joergensen T.S."/>
            <person name="Alvarez Arevalo M."/>
            <person name="Sterndorff E.B."/>
            <person name="Faurdal D."/>
            <person name="Vuksanovic O."/>
            <person name="Mourched A.-S."/>
            <person name="Charusanti P."/>
            <person name="Shaw S."/>
            <person name="Blin K."/>
            <person name="Weber T."/>
        </authorList>
    </citation>
    <scope>NUCLEOTIDE SEQUENCE [LARGE SCALE GENOMIC DNA]</scope>
    <source>
        <strain evidence="1 2">NBC_00123</strain>
    </source>
</reference>
<name>A0ABZ1L8L4_9ACTN</name>
<protein>
    <submittedName>
        <fullName evidence="1">Uncharacterized protein</fullName>
    </submittedName>
</protein>
<proteinExistence type="predicted"/>